<feature type="region of interest" description="Disordered" evidence="1">
    <location>
        <begin position="56"/>
        <end position="102"/>
    </location>
</feature>
<feature type="compositionally biased region" description="Basic and acidic residues" evidence="1">
    <location>
        <begin position="67"/>
        <end position="83"/>
    </location>
</feature>
<comment type="caution">
    <text evidence="2">The sequence shown here is derived from an EMBL/GenBank/DDBJ whole genome shotgun (WGS) entry which is preliminary data.</text>
</comment>
<evidence type="ECO:0000256" key="1">
    <source>
        <dbReference type="SAM" id="MobiDB-lite"/>
    </source>
</evidence>
<name>A0A656QN41_9BURK</name>
<evidence type="ECO:0000313" key="3">
    <source>
        <dbReference type="Proteomes" id="UP000027451"/>
    </source>
</evidence>
<gene>
    <name evidence="2" type="ORF">BG60_25280</name>
</gene>
<proteinExistence type="predicted"/>
<sequence>MLFSVRAAHMIGSIVVLISQEQQTVFRPFGILRAAVDVGRLEALTFTYRLEPIMTIPQNEPGTDVVDTDKTKQPDTKPAEPKQDLPLTEADDGNTRTPPNPS</sequence>
<dbReference type="AlphaFoldDB" id="A0A656QN41"/>
<reference evidence="2 3" key="1">
    <citation type="submission" date="2014-03" db="EMBL/GenBank/DDBJ databases">
        <title>Draft Genome Sequences of Four Burkholderia Strains.</title>
        <authorList>
            <person name="Liu X.Y."/>
            <person name="Li C.X."/>
            <person name="Xu J.H."/>
        </authorList>
    </citation>
    <scope>NUCLEOTIDE SEQUENCE [LARGE SCALE GENOMIC DNA]</scope>
    <source>
        <strain evidence="2 3">OP-1</strain>
    </source>
</reference>
<protein>
    <submittedName>
        <fullName evidence="2">Uncharacterized protein</fullName>
    </submittedName>
</protein>
<dbReference type="EMBL" id="JFHD01000004">
    <property type="protein sequence ID" value="KDR32132.1"/>
    <property type="molecule type" value="Genomic_DNA"/>
</dbReference>
<organism evidence="2 3">
    <name type="scientific">Caballeronia zhejiangensis</name>
    <dbReference type="NCBI Taxonomy" id="871203"/>
    <lineage>
        <taxon>Bacteria</taxon>
        <taxon>Pseudomonadati</taxon>
        <taxon>Pseudomonadota</taxon>
        <taxon>Betaproteobacteria</taxon>
        <taxon>Burkholderiales</taxon>
        <taxon>Burkholderiaceae</taxon>
        <taxon>Caballeronia</taxon>
    </lineage>
</organism>
<keyword evidence="3" id="KW-1185">Reference proteome</keyword>
<accession>A0A656QN41</accession>
<evidence type="ECO:0000313" key="2">
    <source>
        <dbReference type="EMBL" id="KDR32132.1"/>
    </source>
</evidence>
<dbReference type="Proteomes" id="UP000027451">
    <property type="component" value="Unassembled WGS sequence"/>
</dbReference>